<feature type="region of interest" description="Disordered" evidence="1">
    <location>
        <begin position="1"/>
        <end position="23"/>
    </location>
</feature>
<dbReference type="Proteomes" id="UP000434957">
    <property type="component" value="Unassembled WGS sequence"/>
</dbReference>
<organism evidence="2 7">
    <name type="scientific">Phytophthora rubi</name>
    <dbReference type="NCBI Taxonomy" id="129364"/>
    <lineage>
        <taxon>Eukaryota</taxon>
        <taxon>Sar</taxon>
        <taxon>Stramenopiles</taxon>
        <taxon>Oomycota</taxon>
        <taxon>Peronosporomycetes</taxon>
        <taxon>Peronosporales</taxon>
        <taxon>Peronosporaceae</taxon>
        <taxon>Phytophthora</taxon>
    </lineage>
</organism>
<comment type="caution">
    <text evidence="2">The sequence shown here is derived from an EMBL/GenBank/DDBJ whole genome shotgun (WGS) entry which is preliminary data.</text>
</comment>
<dbReference type="EMBL" id="QXFV01000889">
    <property type="protein sequence ID" value="KAE9022246.1"/>
    <property type="molecule type" value="Genomic_DNA"/>
</dbReference>
<sequence length="133" mass="14702">MPDRQRPSPTTPRDQRASRPNRAGATVITTREVYLPKACARAPSAVTTTTTLLSSVGVAAMMASTHLLLERALALHPSMTKLVYLEMEKMLGKEHVRTIHWATTPLHPEPKEISARREEAEVVHGFNFVALPP</sequence>
<dbReference type="Proteomes" id="UP000429607">
    <property type="component" value="Unassembled WGS sequence"/>
</dbReference>
<evidence type="ECO:0000313" key="3">
    <source>
        <dbReference type="EMBL" id="KAE9022246.1"/>
    </source>
</evidence>
<gene>
    <name evidence="3" type="ORF">PR001_g13186</name>
    <name evidence="2" type="ORF">PR002_g25469</name>
    <name evidence="4" type="ORF">PR003_g26359</name>
</gene>
<name>A0A6A3HZ48_9STRA</name>
<dbReference type="Proteomes" id="UP000435112">
    <property type="component" value="Unassembled WGS sequence"/>
</dbReference>
<protein>
    <submittedName>
        <fullName evidence="2">Uncharacterized protein</fullName>
    </submittedName>
</protein>
<evidence type="ECO:0000313" key="6">
    <source>
        <dbReference type="Proteomes" id="UP000434957"/>
    </source>
</evidence>
<accession>A0A6A3HZ48</accession>
<evidence type="ECO:0000313" key="4">
    <source>
        <dbReference type="EMBL" id="KAE9286285.1"/>
    </source>
</evidence>
<dbReference type="EMBL" id="QXFU01003374">
    <property type="protein sequence ID" value="KAE8975899.1"/>
    <property type="molecule type" value="Genomic_DNA"/>
</dbReference>
<dbReference type="AlphaFoldDB" id="A0A6A3HZ48"/>
<evidence type="ECO:0000313" key="2">
    <source>
        <dbReference type="EMBL" id="KAE8975899.1"/>
    </source>
</evidence>
<evidence type="ECO:0000313" key="5">
    <source>
        <dbReference type="Proteomes" id="UP000429607"/>
    </source>
</evidence>
<evidence type="ECO:0000313" key="7">
    <source>
        <dbReference type="Proteomes" id="UP000435112"/>
    </source>
</evidence>
<proteinExistence type="predicted"/>
<reference evidence="5 7" key="1">
    <citation type="submission" date="2018-09" db="EMBL/GenBank/DDBJ databases">
        <title>Genomic investigation of the strawberry pathogen Phytophthora fragariae indicates pathogenicity is determined by transcriptional variation in three key races.</title>
        <authorList>
            <person name="Adams T.M."/>
            <person name="Armitage A.D."/>
            <person name="Sobczyk M.K."/>
            <person name="Bates H.J."/>
            <person name="Dunwell J.M."/>
            <person name="Nellist C.F."/>
            <person name="Harrison R.J."/>
        </authorList>
    </citation>
    <scope>NUCLEOTIDE SEQUENCE [LARGE SCALE GENOMIC DNA]</scope>
    <source>
        <strain evidence="3 5">SCRP249</strain>
        <strain evidence="2 7">SCRP324</strain>
        <strain evidence="4 6">SCRP333</strain>
    </source>
</reference>
<evidence type="ECO:0000256" key="1">
    <source>
        <dbReference type="SAM" id="MobiDB-lite"/>
    </source>
</evidence>
<dbReference type="EMBL" id="QXFT01003391">
    <property type="protein sequence ID" value="KAE9286285.1"/>
    <property type="molecule type" value="Genomic_DNA"/>
</dbReference>
<keyword evidence="6" id="KW-1185">Reference proteome</keyword>